<dbReference type="PANTHER" id="PTHR10680:SF14">
    <property type="entry name" value="PEPTIDYL-GLYCINE ALPHA-AMIDATING MONOOXYGENASE"/>
    <property type="match status" value="1"/>
</dbReference>
<dbReference type="Proteomes" id="UP000677228">
    <property type="component" value="Unassembled WGS sequence"/>
</dbReference>
<keyword evidence="3" id="KW-0325">Glycoprotein</keyword>
<feature type="non-terminal residue" evidence="5">
    <location>
        <position position="1"/>
    </location>
</feature>
<evidence type="ECO:0000256" key="2">
    <source>
        <dbReference type="ARBA" id="ARBA00022737"/>
    </source>
</evidence>
<dbReference type="AlphaFoldDB" id="A0A8S2DSL0"/>
<protein>
    <recommendedName>
        <fullName evidence="8">NHL repeat-containing protein</fullName>
    </recommendedName>
</protein>
<evidence type="ECO:0000256" key="3">
    <source>
        <dbReference type="ARBA" id="ARBA00023180"/>
    </source>
</evidence>
<keyword evidence="2" id="KW-0677">Repeat</keyword>
<comment type="caution">
    <text evidence="5">The sequence shown here is derived from an EMBL/GenBank/DDBJ whole genome shotgun (WGS) entry which is preliminary data.</text>
</comment>
<dbReference type="Proteomes" id="UP000682733">
    <property type="component" value="Unassembled WGS sequence"/>
</dbReference>
<dbReference type="Gene3D" id="2.120.10.30">
    <property type="entry name" value="TolB, C-terminal domain"/>
    <property type="match status" value="1"/>
</dbReference>
<dbReference type="PROSITE" id="PS51125">
    <property type="entry name" value="NHL"/>
    <property type="match status" value="1"/>
</dbReference>
<dbReference type="InterPro" id="IPR001258">
    <property type="entry name" value="NHL_repeat"/>
</dbReference>
<accession>A0A8S2DSL0</accession>
<evidence type="ECO:0008006" key="8">
    <source>
        <dbReference type="Google" id="ProtNLM"/>
    </source>
</evidence>
<dbReference type="EMBL" id="CAJNOK010006315">
    <property type="protein sequence ID" value="CAF1000165.1"/>
    <property type="molecule type" value="Genomic_DNA"/>
</dbReference>
<dbReference type="EMBL" id="CAJOBA010006325">
    <property type="protein sequence ID" value="CAF3769717.1"/>
    <property type="molecule type" value="Genomic_DNA"/>
</dbReference>
<name>A0A8S2DSL0_9BILA</name>
<dbReference type="SUPFAM" id="SSF101898">
    <property type="entry name" value="NHL repeat"/>
    <property type="match status" value="1"/>
</dbReference>
<dbReference type="GO" id="GO:0005576">
    <property type="term" value="C:extracellular region"/>
    <property type="evidence" value="ECO:0007669"/>
    <property type="project" value="TreeGrafter"/>
</dbReference>
<proteinExistence type="predicted"/>
<dbReference type="InterPro" id="IPR011042">
    <property type="entry name" value="6-blade_b-propeller_TolB-like"/>
</dbReference>
<evidence type="ECO:0000313" key="6">
    <source>
        <dbReference type="EMBL" id="CAF3769717.1"/>
    </source>
</evidence>
<feature type="repeat" description="NHL" evidence="4">
    <location>
        <begin position="78"/>
        <end position="121"/>
    </location>
</feature>
<sequence length="145" mass="15874">SNGEEFHALQKCLLEGNVFQLLVPLMHKLPSVAGTGSTQVSAPYDIFIDSNQNIYVADFNNQRVQQWQSGQTNGSTIAGVTSQSGNGFNQFNSPTSVFVDLNDNLYVADRDNYRIQRWAPNSVIGVTVAGGKKQVLSLLVYCLSE</sequence>
<dbReference type="Pfam" id="PF01436">
    <property type="entry name" value="NHL"/>
    <property type="match status" value="2"/>
</dbReference>
<dbReference type="PANTHER" id="PTHR10680">
    <property type="entry name" value="PEPTIDYL-GLYCINE ALPHA-AMIDATING MONOOXYGENASE"/>
    <property type="match status" value="1"/>
</dbReference>
<evidence type="ECO:0000256" key="4">
    <source>
        <dbReference type="PROSITE-ProRule" id="PRU00504"/>
    </source>
</evidence>
<reference evidence="5" key="1">
    <citation type="submission" date="2021-02" db="EMBL/GenBank/DDBJ databases">
        <authorList>
            <person name="Nowell W R."/>
        </authorList>
    </citation>
    <scope>NUCLEOTIDE SEQUENCE</scope>
</reference>
<keyword evidence="1" id="KW-0732">Signal</keyword>
<organism evidence="5 7">
    <name type="scientific">Didymodactylos carnosus</name>
    <dbReference type="NCBI Taxonomy" id="1234261"/>
    <lineage>
        <taxon>Eukaryota</taxon>
        <taxon>Metazoa</taxon>
        <taxon>Spiralia</taxon>
        <taxon>Gnathifera</taxon>
        <taxon>Rotifera</taxon>
        <taxon>Eurotatoria</taxon>
        <taxon>Bdelloidea</taxon>
        <taxon>Philodinida</taxon>
        <taxon>Philodinidae</taxon>
        <taxon>Didymodactylos</taxon>
    </lineage>
</organism>
<evidence type="ECO:0000313" key="5">
    <source>
        <dbReference type="EMBL" id="CAF1000165.1"/>
    </source>
</evidence>
<evidence type="ECO:0000313" key="7">
    <source>
        <dbReference type="Proteomes" id="UP000677228"/>
    </source>
</evidence>
<gene>
    <name evidence="5" type="ORF">OVA965_LOCUS14519</name>
    <name evidence="6" type="ORF">TMI583_LOCUS14526</name>
</gene>
<evidence type="ECO:0000256" key="1">
    <source>
        <dbReference type="ARBA" id="ARBA00022729"/>
    </source>
</evidence>